<sequence length="89" mass="10758">MNMPYRTSRDYQLLKKLLDEGKEIVCFTDFPIDNRIFRDVCKARKIGEGRYSVTCRGCEYASFWENHNYKWAFEDEMRMANIEFIEPNI</sequence>
<dbReference type="PATRIC" id="fig|997883.3.peg.2182"/>
<comment type="caution">
    <text evidence="1">The sequence shown here is derived from an EMBL/GenBank/DDBJ whole genome shotgun (WGS) entry which is preliminary data.</text>
</comment>
<protein>
    <submittedName>
        <fullName evidence="1">Uncharacterized protein</fullName>
    </submittedName>
</protein>
<accession>A0A0E2APC4</accession>
<dbReference type="Proteomes" id="UP000003879">
    <property type="component" value="Unassembled WGS sequence"/>
</dbReference>
<proteinExistence type="predicted"/>
<dbReference type="HOGENOM" id="CLU_2448431_0_0_10"/>
<evidence type="ECO:0000313" key="2">
    <source>
        <dbReference type="Proteomes" id="UP000003879"/>
    </source>
</evidence>
<name>A0A0E2APC4_BACFG</name>
<evidence type="ECO:0000313" key="1">
    <source>
        <dbReference type="EMBL" id="EIY96194.1"/>
    </source>
</evidence>
<gene>
    <name evidence="1" type="ORF">HMPREF1056_02082</name>
</gene>
<dbReference type="AlphaFoldDB" id="A0A0E2APC4"/>
<dbReference type="RefSeq" id="WP_005794458.1">
    <property type="nucleotide sequence ID" value="NZ_JH724215.1"/>
</dbReference>
<organism evidence="1 2">
    <name type="scientific">Bacteroides fragilis CL07T12C05</name>
    <dbReference type="NCBI Taxonomy" id="997883"/>
    <lineage>
        <taxon>Bacteria</taxon>
        <taxon>Pseudomonadati</taxon>
        <taxon>Bacteroidota</taxon>
        <taxon>Bacteroidia</taxon>
        <taxon>Bacteroidales</taxon>
        <taxon>Bacteroidaceae</taxon>
        <taxon>Bacteroides</taxon>
    </lineage>
</organism>
<dbReference type="EMBL" id="AGXN01000012">
    <property type="protein sequence ID" value="EIY96194.1"/>
    <property type="molecule type" value="Genomic_DNA"/>
</dbReference>
<reference evidence="1 2" key="1">
    <citation type="submission" date="2012-02" db="EMBL/GenBank/DDBJ databases">
        <title>The Genome Sequence of Bacteroides fragilis CL07T12C05.</title>
        <authorList>
            <consortium name="The Broad Institute Genome Sequencing Platform"/>
            <person name="Earl A."/>
            <person name="Ward D."/>
            <person name="Feldgarden M."/>
            <person name="Gevers D."/>
            <person name="Zitomersky N.L."/>
            <person name="Coyne M.J."/>
            <person name="Comstock L.E."/>
            <person name="Young S.K."/>
            <person name="Zeng Q."/>
            <person name="Gargeya S."/>
            <person name="Fitzgerald M."/>
            <person name="Haas B."/>
            <person name="Abouelleil A."/>
            <person name="Alvarado L."/>
            <person name="Arachchi H.M."/>
            <person name="Berlin A."/>
            <person name="Chapman S.B."/>
            <person name="Gearin G."/>
            <person name="Goldberg J."/>
            <person name="Griggs A."/>
            <person name="Gujja S."/>
            <person name="Hansen M."/>
            <person name="Heiman D."/>
            <person name="Howarth C."/>
            <person name="Larimer J."/>
            <person name="Lui A."/>
            <person name="MacDonald P.J.P."/>
            <person name="McCowen C."/>
            <person name="Montmayeur A."/>
            <person name="Murphy C."/>
            <person name="Neiman D."/>
            <person name="Pearson M."/>
            <person name="Priest M."/>
            <person name="Roberts A."/>
            <person name="Saif S."/>
            <person name="Shea T."/>
            <person name="Sisk P."/>
            <person name="Stolte C."/>
            <person name="Sykes S."/>
            <person name="Wortman J."/>
            <person name="Nusbaum C."/>
            <person name="Birren B."/>
        </authorList>
    </citation>
    <scope>NUCLEOTIDE SEQUENCE [LARGE SCALE GENOMIC DNA]</scope>
    <source>
        <strain evidence="1 2">CL07T12C05</strain>
    </source>
</reference>